<accession>A0A7W8DDA8</accession>
<evidence type="ECO:0000313" key="9">
    <source>
        <dbReference type="EMBL" id="MBB5014809.1"/>
    </source>
</evidence>
<keyword evidence="3" id="KW-0479">Metal-binding</keyword>
<feature type="signal peptide" evidence="7">
    <location>
        <begin position="1"/>
        <end position="16"/>
    </location>
</feature>
<evidence type="ECO:0000256" key="6">
    <source>
        <dbReference type="ARBA" id="ARBA00022833"/>
    </source>
</evidence>
<evidence type="ECO:0000256" key="3">
    <source>
        <dbReference type="ARBA" id="ARBA00022723"/>
    </source>
</evidence>
<proteinExistence type="predicted"/>
<comment type="caution">
    <text evidence="9">The sequence shown here is derived from an EMBL/GenBank/DDBJ whole genome shotgun (WGS) entry which is preliminary data.</text>
</comment>
<evidence type="ECO:0000313" key="10">
    <source>
        <dbReference type="Proteomes" id="UP000519004"/>
    </source>
</evidence>
<evidence type="ECO:0000256" key="1">
    <source>
        <dbReference type="ARBA" id="ARBA00022438"/>
    </source>
</evidence>
<dbReference type="GO" id="GO:0006508">
    <property type="term" value="P:proteolysis"/>
    <property type="evidence" value="ECO:0007669"/>
    <property type="project" value="UniProtKB-KW"/>
</dbReference>
<dbReference type="InterPro" id="IPR007484">
    <property type="entry name" value="Peptidase_M28"/>
</dbReference>
<dbReference type="AlphaFoldDB" id="A0A7W8DDA8"/>
<dbReference type="GO" id="GO:0004177">
    <property type="term" value="F:aminopeptidase activity"/>
    <property type="evidence" value="ECO:0007669"/>
    <property type="project" value="UniProtKB-KW"/>
</dbReference>
<dbReference type="InterPro" id="IPR045175">
    <property type="entry name" value="M28_fam"/>
</dbReference>
<dbReference type="GO" id="GO:0004180">
    <property type="term" value="F:carboxypeptidase activity"/>
    <property type="evidence" value="ECO:0007669"/>
    <property type="project" value="UniProtKB-KW"/>
</dbReference>
<sequence length="570" mass="61828">MQRSLLALAVASLALAGCSKEDAPPPAAEAPAVSHVAPPPVTDHSFGPEISAEDFAAHVQTLASDEFEGRAPGGPGERKTIEYIQGHFERLGLQPGNGDSWLQAVPMVETTAAPDTSLTLHLGDEARALVFGKEMVIGTRTGQPEVVLDHSELVFVGYGVHAPELGWNDYEGLDVKGKTVVMFVNDPGFHTGDESLFEGRRMTYYGRWTYKFEEAARQGATGALIVHDDAGAGYGWGVVENSWTGPQFDLPTSVDPEPRLPLQGWITQEVAQALFAHAGLDLRAQYQAATQRGFKSVPLNAAISTTLRSSTREAVSNNVLGLLPGRTRPDEVVIYMAHWDHLGRSFGGVGDRIFNGAVDNATGVAGILEIAEMFATQPAPERSVLFLAVTLEESGLLGSKYYASNPVIPLHKTVATINIDAIQPIGPTRDFVVVGKGSSELEDILAPIAAAQGRVLVEESQPEVGMYFRSDHFNFAKAGVPSLYAKGGVDHREHGREYGMELVRDYTANRYHKPGDHFDPNWDLRGIVDDLDALYQVGRELVTSDRWPEWYEGNPFRAAREASMRDAGAN</sequence>
<organism evidence="9 10">
    <name type="scientific">Rehaibacterium terrae</name>
    <dbReference type="NCBI Taxonomy" id="1341696"/>
    <lineage>
        <taxon>Bacteria</taxon>
        <taxon>Pseudomonadati</taxon>
        <taxon>Pseudomonadota</taxon>
        <taxon>Gammaproteobacteria</taxon>
        <taxon>Lysobacterales</taxon>
        <taxon>Lysobacteraceae</taxon>
        <taxon>Rehaibacterium</taxon>
    </lineage>
</organism>
<reference evidence="9 10" key="1">
    <citation type="submission" date="2020-08" db="EMBL/GenBank/DDBJ databases">
        <title>Genomic Encyclopedia of Type Strains, Phase IV (KMG-IV): sequencing the most valuable type-strain genomes for metagenomic binning, comparative biology and taxonomic classification.</title>
        <authorList>
            <person name="Goeker M."/>
        </authorList>
    </citation>
    <scope>NUCLEOTIDE SEQUENCE [LARGE SCALE GENOMIC DNA]</scope>
    <source>
        <strain evidence="9 10">DSM 25897</strain>
    </source>
</reference>
<feature type="chain" id="PRO_5030785923" evidence="7">
    <location>
        <begin position="17"/>
        <end position="570"/>
    </location>
</feature>
<dbReference type="GO" id="GO:0008235">
    <property type="term" value="F:metalloexopeptidase activity"/>
    <property type="evidence" value="ECO:0007669"/>
    <property type="project" value="InterPro"/>
</dbReference>
<dbReference type="Pfam" id="PF04389">
    <property type="entry name" value="Peptidase_M28"/>
    <property type="match status" value="1"/>
</dbReference>
<dbReference type="CDD" id="cd05660">
    <property type="entry name" value="M28_like_PA"/>
    <property type="match status" value="1"/>
</dbReference>
<dbReference type="RefSeq" id="WP_183947378.1">
    <property type="nucleotide sequence ID" value="NZ_JACHHX010000003.1"/>
</dbReference>
<dbReference type="EMBL" id="JACHHX010000003">
    <property type="protein sequence ID" value="MBB5014809.1"/>
    <property type="molecule type" value="Genomic_DNA"/>
</dbReference>
<dbReference type="SUPFAM" id="SSF52025">
    <property type="entry name" value="PA domain"/>
    <property type="match status" value="1"/>
</dbReference>
<dbReference type="SUPFAM" id="SSF53187">
    <property type="entry name" value="Zn-dependent exopeptidases"/>
    <property type="match status" value="1"/>
</dbReference>
<protein>
    <submittedName>
        <fullName evidence="9">Zn-dependent M28 family amino/carboxypeptidase</fullName>
    </submittedName>
</protein>
<name>A0A7W8DDA8_9GAMM</name>
<keyword evidence="9" id="KW-0121">Carboxypeptidase</keyword>
<dbReference type="PANTHER" id="PTHR12147:SF56">
    <property type="entry name" value="AMINOPEPTIDASE YDR415C-RELATED"/>
    <property type="match status" value="1"/>
</dbReference>
<dbReference type="FunFam" id="3.40.630.10:FF:000088">
    <property type="entry name" value="Peptidase M20"/>
    <property type="match status" value="1"/>
</dbReference>
<dbReference type="CDD" id="cd04821">
    <property type="entry name" value="PA_M28_1_2"/>
    <property type="match status" value="1"/>
</dbReference>
<dbReference type="InterPro" id="IPR046450">
    <property type="entry name" value="PA_dom_sf"/>
</dbReference>
<feature type="domain" description="Peptidase M28" evidence="8">
    <location>
        <begin position="318"/>
        <end position="524"/>
    </location>
</feature>
<keyword evidence="5" id="KW-0378">Hydrolase</keyword>
<dbReference type="GO" id="GO:0046872">
    <property type="term" value="F:metal ion binding"/>
    <property type="evidence" value="ECO:0007669"/>
    <property type="project" value="UniProtKB-KW"/>
</dbReference>
<keyword evidence="10" id="KW-1185">Reference proteome</keyword>
<evidence type="ECO:0000256" key="4">
    <source>
        <dbReference type="ARBA" id="ARBA00022729"/>
    </source>
</evidence>
<keyword evidence="2" id="KW-0645">Protease</keyword>
<dbReference type="PROSITE" id="PS51257">
    <property type="entry name" value="PROKAR_LIPOPROTEIN"/>
    <property type="match status" value="1"/>
</dbReference>
<evidence type="ECO:0000259" key="8">
    <source>
        <dbReference type="Pfam" id="PF04389"/>
    </source>
</evidence>
<evidence type="ECO:0000256" key="5">
    <source>
        <dbReference type="ARBA" id="ARBA00022801"/>
    </source>
</evidence>
<keyword evidence="1" id="KW-0031">Aminopeptidase</keyword>
<keyword evidence="4 7" id="KW-0732">Signal</keyword>
<evidence type="ECO:0000256" key="2">
    <source>
        <dbReference type="ARBA" id="ARBA00022670"/>
    </source>
</evidence>
<keyword evidence="6" id="KW-0862">Zinc</keyword>
<dbReference type="Gene3D" id="3.40.630.10">
    <property type="entry name" value="Zn peptidases"/>
    <property type="match status" value="2"/>
</dbReference>
<dbReference type="PANTHER" id="PTHR12147">
    <property type="entry name" value="METALLOPEPTIDASE M28 FAMILY MEMBER"/>
    <property type="match status" value="1"/>
</dbReference>
<dbReference type="Proteomes" id="UP000519004">
    <property type="component" value="Unassembled WGS sequence"/>
</dbReference>
<evidence type="ECO:0000256" key="7">
    <source>
        <dbReference type="SAM" id="SignalP"/>
    </source>
</evidence>
<gene>
    <name evidence="9" type="ORF">HNQ58_000685</name>
</gene>